<organism evidence="6 7">
    <name type="scientific">Sanguibacter antarcticus</name>
    <dbReference type="NCBI Taxonomy" id="372484"/>
    <lineage>
        <taxon>Bacteria</taxon>
        <taxon>Bacillati</taxon>
        <taxon>Actinomycetota</taxon>
        <taxon>Actinomycetes</taxon>
        <taxon>Micrococcales</taxon>
        <taxon>Sanguibacteraceae</taxon>
        <taxon>Sanguibacter</taxon>
    </lineage>
</organism>
<evidence type="ECO:0000256" key="2">
    <source>
        <dbReference type="ARBA" id="ARBA00022670"/>
    </source>
</evidence>
<dbReference type="InterPro" id="IPR000064">
    <property type="entry name" value="NLP_P60_dom"/>
</dbReference>
<dbReference type="GO" id="GO:0008234">
    <property type="term" value="F:cysteine-type peptidase activity"/>
    <property type="evidence" value="ECO:0007669"/>
    <property type="project" value="UniProtKB-KW"/>
</dbReference>
<dbReference type="Pfam" id="PF00877">
    <property type="entry name" value="NLPC_P60"/>
    <property type="match status" value="1"/>
</dbReference>
<dbReference type="PANTHER" id="PTHR47359:SF3">
    <property type="entry name" value="NLP_P60 DOMAIN-CONTAINING PROTEIN-RELATED"/>
    <property type="match status" value="1"/>
</dbReference>
<dbReference type="Gene3D" id="3.90.1720.10">
    <property type="entry name" value="endopeptidase domain like (from Nostoc punctiforme)"/>
    <property type="match status" value="1"/>
</dbReference>
<feature type="domain" description="NlpC/P60" evidence="5">
    <location>
        <begin position="87"/>
        <end position="208"/>
    </location>
</feature>
<gene>
    <name evidence="6" type="ORF">ATL42_0055</name>
</gene>
<dbReference type="InterPro" id="IPR051794">
    <property type="entry name" value="PG_Endopeptidase_C40"/>
</dbReference>
<evidence type="ECO:0000256" key="1">
    <source>
        <dbReference type="ARBA" id="ARBA00007074"/>
    </source>
</evidence>
<evidence type="ECO:0000313" key="6">
    <source>
        <dbReference type="EMBL" id="PFG32236.1"/>
    </source>
</evidence>
<comment type="similarity">
    <text evidence="1">Belongs to the peptidase C40 family.</text>
</comment>
<dbReference type="PANTHER" id="PTHR47359">
    <property type="entry name" value="PEPTIDOGLYCAN DL-ENDOPEPTIDASE CWLO"/>
    <property type="match status" value="1"/>
</dbReference>
<protein>
    <submittedName>
        <fullName evidence="6">Cell wall-associated NlpC family hydrolase</fullName>
    </submittedName>
</protein>
<dbReference type="SUPFAM" id="SSF54001">
    <property type="entry name" value="Cysteine proteinases"/>
    <property type="match status" value="1"/>
</dbReference>
<dbReference type="PROSITE" id="PS51935">
    <property type="entry name" value="NLPC_P60"/>
    <property type="match status" value="1"/>
</dbReference>
<dbReference type="EMBL" id="PDJG01000001">
    <property type="protein sequence ID" value="PFG32236.1"/>
    <property type="molecule type" value="Genomic_DNA"/>
</dbReference>
<sequence length="238" mass="23659">MTGIAAVLGRIQEIETVIKAVAPAASRSVSTAAASTSAASVSAASTSFASVLDAFAVQDTSTDLVAQAAAATATVPAASNPAASTPGASGEALVAEARKFLGVPYAWGGESMSGIDCSGLVQRALGALGVDMPRVARDQMKEGVAVASMAEARAGDLLVFGGGSHIAIYVGDGRMIDAPKPGDVVRERDVYETPTAIRRVLPDATSVASTTPATQISEILASSAAQRSSLALLLGAAA</sequence>
<dbReference type="InterPro" id="IPR038765">
    <property type="entry name" value="Papain-like_cys_pep_sf"/>
</dbReference>
<evidence type="ECO:0000313" key="7">
    <source>
        <dbReference type="Proteomes" id="UP000225548"/>
    </source>
</evidence>
<comment type="caution">
    <text evidence="6">The sequence shown here is derived from an EMBL/GenBank/DDBJ whole genome shotgun (WGS) entry which is preliminary data.</text>
</comment>
<keyword evidence="4" id="KW-0788">Thiol protease</keyword>
<evidence type="ECO:0000259" key="5">
    <source>
        <dbReference type="PROSITE" id="PS51935"/>
    </source>
</evidence>
<reference evidence="6 7" key="1">
    <citation type="submission" date="2017-10" db="EMBL/GenBank/DDBJ databases">
        <title>Sequencing the genomes of 1000 actinobacteria strains.</title>
        <authorList>
            <person name="Klenk H.-P."/>
        </authorList>
    </citation>
    <scope>NUCLEOTIDE SEQUENCE [LARGE SCALE GENOMIC DNA]</scope>
    <source>
        <strain evidence="6 7">DSM 18966</strain>
    </source>
</reference>
<dbReference type="RefSeq" id="WP_098453639.1">
    <property type="nucleotide sequence ID" value="NZ_PDJG01000001.1"/>
</dbReference>
<dbReference type="OrthoDB" id="9815778at2"/>
<evidence type="ECO:0000256" key="3">
    <source>
        <dbReference type="ARBA" id="ARBA00022801"/>
    </source>
</evidence>
<keyword evidence="3 6" id="KW-0378">Hydrolase</keyword>
<proteinExistence type="inferred from homology"/>
<name>A0A2A9E0S3_9MICO</name>
<keyword evidence="7" id="KW-1185">Reference proteome</keyword>
<dbReference type="Proteomes" id="UP000225548">
    <property type="component" value="Unassembled WGS sequence"/>
</dbReference>
<keyword evidence="2" id="KW-0645">Protease</keyword>
<evidence type="ECO:0000256" key="4">
    <source>
        <dbReference type="ARBA" id="ARBA00022807"/>
    </source>
</evidence>
<accession>A0A2A9E0S3</accession>
<dbReference type="AlphaFoldDB" id="A0A2A9E0S3"/>
<dbReference type="GO" id="GO:0006508">
    <property type="term" value="P:proteolysis"/>
    <property type="evidence" value="ECO:0007669"/>
    <property type="project" value="UniProtKB-KW"/>
</dbReference>